<evidence type="ECO:0000256" key="2">
    <source>
        <dbReference type="SAM" id="Coils"/>
    </source>
</evidence>
<feature type="coiled-coil region" evidence="2">
    <location>
        <begin position="62"/>
        <end position="89"/>
    </location>
</feature>
<dbReference type="GO" id="GO:0005737">
    <property type="term" value="C:cytoplasm"/>
    <property type="evidence" value="ECO:0007669"/>
    <property type="project" value="TreeGrafter"/>
</dbReference>
<comment type="caution">
    <text evidence="4">The sequence shown here is derived from an EMBL/GenBank/DDBJ whole genome shotgun (WGS) entry which is preliminary data.</text>
</comment>
<gene>
    <name evidence="4" type="ORF">DERYTH_LOCUS11</name>
</gene>
<dbReference type="Gene3D" id="1.10.510.10">
    <property type="entry name" value="Transferase(Phosphotransferase) domain 1"/>
    <property type="match status" value="1"/>
</dbReference>
<evidence type="ECO:0000256" key="1">
    <source>
        <dbReference type="PROSITE-ProRule" id="PRU10141"/>
    </source>
</evidence>
<dbReference type="Proteomes" id="UP000789405">
    <property type="component" value="Unassembled WGS sequence"/>
</dbReference>
<dbReference type="InterPro" id="IPR017441">
    <property type="entry name" value="Protein_kinase_ATP_BS"/>
</dbReference>
<evidence type="ECO:0000259" key="3">
    <source>
        <dbReference type="PROSITE" id="PS50011"/>
    </source>
</evidence>
<dbReference type="InterPro" id="IPR000719">
    <property type="entry name" value="Prot_kinase_dom"/>
</dbReference>
<dbReference type="EMBL" id="CAJVPY010000002">
    <property type="protein sequence ID" value="CAG8443150.1"/>
    <property type="molecule type" value="Genomic_DNA"/>
</dbReference>
<dbReference type="PROSITE" id="PS00107">
    <property type="entry name" value="PROTEIN_KINASE_ATP"/>
    <property type="match status" value="1"/>
</dbReference>
<dbReference type="SUPFAM" id="SSF56112">
    <property type="entry name" value="Protein kinase-like (PK-like)"/>
    <property type="match status" value="1"/>
</dbReference>
<dbReference type="Pfam" id="PF00069">
    <property type="entry name" value="Pkinase"/>
    <property type="match status" value="1"/>
</dbReference>
<feature type="domain" description="Protein kinase" evidence="3">
    <location>
        <begin position="36"/>
        <end position="174"/>
    </location>
</feature>
<accession>A0A9N8YMB4</accession>
<dbReference type="PANTHER" id="PTHR24361">
    <property type="entry name" value="MITOGEN-ACTIVATED KINASE KINASE KINASE"/>
    <property type="match status" value="1"/>
</dbReference>
<dbReference type="PROSITE" id="PS50011">
    <property type="entry name" value="PROTEIN_KINASE_DOM"/>
    <property type="match status" value="1"/>
</dbReference>
<evidence type="ECO:0000313" key="5">
    <source>
        <dbReference type="Proteomes" id="UP000789405"/>
    </source>
</evidence>
<dbReference type="OrthoDB" id="2347992at2759"/>
<name>A0A9N8YMB4_9GLOM</name>
<evidence type="ECO:0000313" key="4">
    <source>
        <dbReference type="EMBL" id="CAG8443150.1"/>
    </source>
</evidence>
<protein>
    <submittedName>
        <fullName evidence="4">16319_t:CDS:1</fullName>
    </submittedName>
</protein>
<keyword evidence="1" id="KW-0547">Nucleotide-binding</keyword>
<dbReference type="GO" id="GO:0004674">
    <property type="term" value="F:protein serine/threonine kinase activity"/>
    <property type="evidence" value="ECO:0007669"/>
    <property type="project" value="TreeGrafter"/>
</dbReference>
<dbReference type="GO" id="GO:0005524">
    <property type="term" value="F:ATP binding"/>
    <property type="evidence" value="ECO:0007669"/>
    <property type="project" value="UniProtKB-UniRule"/>
</dbReference>
<reference evidence="4" key="1">
    <citation type="submission" date="2021-06" db="EMBL/GenBank/DDBJ databases">
        <authorList>
            <person name="Kallberg Y."/>
            <person name="Tangrot J."/>
            <person name="Rosling A."/>
        </authorList>
    </citation>
    <scope>NUCLEOTIDE SEQUENCE</scope>
    <source>
        <strain evidence="4">MA453B</strain>
    </source>
</reference>
<proteinExistence type="predicted"/>
<dbReference type="InterPro" id="IPR011009">
    <property type="entry name" value="Kinase-like_dom_sf"/>
</dbReference>
<sequence length="174" mass="19641">MNSTSWDRDGFVDARPGSLVRLVGQKNVKNLDFSEFTKPRPIGKGATATVYSTTSRRKNYALKSLNNNLDMDKRKLKLLSQEIINLNNAAHPNVIKLYGISREPKTGNFMLVLQYANNGSLRNYLRSKCNDGIYTISWNEICSIAKGVINGLMYLHGKGIVHRNLVSYEIFNLL</sequence>
<feature type="binding site" evidence="1">
    <location>
        <position position="63"/>
    </location>
    <ligand>
        <name>ATP</name>
        <dbReference type="ChEBI" id="CHEBI:30616"/>
    </ligand>
</feature>
<dbReference type="InterPro" id="IPR053235">
    <property type="entry name" value="Ser_Thr_kinase"/>
</dbReference>
<dbReference type="SMART" id="SM00220">
    <property type="entry name" value="S_TKc"/>
    <property type="match status" value="1"/>
</dbReference>
<dbReference type="PANTHER" id="PTHR24361:SF769">
    <property type="entry name" value="MITOGEN-ACTIVATED PROTEIN KINASE KINASE 7-RELATED"/>
    <property type="match status" value="1"/>
</dbReference>
<dbReference type="AlphaFoldDB" id="A0A9N8YMB4"/>
<keyword evidence="1" id="KW-0067">ATP-binding</keyword>
<keyword evidence="5" id="KW-1185">Reference proteome</keyword>
<organism evidence="4 5">
    <name type="scientific">Dentiscutata erythropus</name>
    <dbReference type="NCBI Taxonomy" id="1348616"/>
    <lineage>
        <taxon>Eukaryota</taxon>
        <taxon>Fungi</taxon>
        <taxon>Fungi incertae sedis</taxon>
        <taxon>Mucoromycota</taxon>
        <taxon>Glomeromycotina</taxon>
        <taxon>Glomeromycetes</taxon>
        <taxon>Diversisporales</taxon>
        <taxon>Gigasporaceae</taxon>
        <taxon>Dentiscutata</taxon>
    </lineage>
</organism>
<keyword evidence="2" id="KW-0175">Coiled coil</keyword>